<dbReference type="GeneID" id="76148770"/>
<evidence type="ECO:0000256" key="6">
    <source>
        <dbReference type="ARBA" id="ARBA00023136"/>
    </source>
</evidence>
<protein>
    <submittedName>
        <fullName evidence="8">Uncharacterized protein</fullName>
    </submittedName>
</protein>
<evidence type="ECO:0000256" key="7">
    <source>
        <dbReference type="SAM" id="Phobius"/>
    </source>
</evidence>
<proteinExistence type="predicted"/>
<dbReference type="PANTHER" id="PTHR16133">
    <property type="entry name" value="SOLUTE CARRIER FAMILY 39 ZINC TRANSPORTER , MEMBER 9-RELATED"/>
    <property type="match status" value="1"/>
</dbReference>
<dbReference type="Proteomes" id="UP001204833">
    <property type="component" value="Unassembled WGS sequence"/>
</dbReference>
<reference evidence="8 9" key="1">
    <citation type="journal article" date="2022" name="DNA Res.">
        <title>Genome analysis of five recently described species of the CUG-Ser clade uncovers Candida theae as a new hybrid lineage with pathogenic potential in the Candida parapsilosis species complex.</title>
        <authorList>
            <person name="Mixao V."/>
            <person name="Del Olmo V."/>
            <person name="Hegedusova E."/>
            <person name="Saus E."/>
            <person name="Pryszcz L."/>
            <person name="Cillingova A."/>
            <person name="Nosek J."/>
            <person name="Gabaldon T."/>
        </authorList>
    </citation>
    <scope>NUCLEOTIDE SEQUENCE [LARGE SCALE GENOMIC DNA]</scope>
    <source>
        <strain evidence="8 9">CBS 12239</strain>
    </source>
</reference>
<keyword evidence="5" id="KW-0333">Golgi apparatus</keyword>
<sequence>MQLFKFVELAVVTVVMATTTFISSIAPIKFLNLSSANLNYLTNFSMGILVGTALLIVLPEGIQVLSEGMYGLTSFTVGVPILIGVVLMFTIDKFVAHNDKELYNSPPGYSDATTTTTTTTTTTLGEARVGGSIANSILQSSTTLGLLVHAAVDGVSLGSSFANKDSTLQFAMVIALIIHKIPTAFSLGTILSKEGMQDNLILIHLGLFALSTPISTWVTFAILAMSSTQIQFFTGSLLLFSSGTFLYVVYHVVHEFEDGLVQEGDGFGGGGSSGSENTLVDKQAKKKNIFVAIVGLVIPLLLSLIKEE</sequence>
<keyword evidence="9" id="KW-1185">Reference proteome</keyword>
<feature type="transmembrane region" description="Helical" evidence="7">
    <location>
        <begin position="168"/>
        <end position="188"/>
    </location>
</feature>
<feature type="transmembrane region" description="Helical" evidence="7">
    <location>
        <begin position="230"/>
        <end position="250"/>
    </location>
</feature>
<organism evidence="8 9">
    <name type="scientific">Candida theae</name>
    <dbReference type="NCBI Taxonomy" id="1198502"/>
    <lineage>
        <taxon>Eukaryota</taxon>
        <taxon>Fungi</taxon>
        <taxon>Dikarya</taxon>
        <taxon>Ascomycota</taxon>
        <taxon>Saccharomycotina</taxon>
        <taxon>Pichiomycetes</taxon>
        <taxon>Debaryomycetaceae</taxon>
        <taxon>Candida/Lodderomyces clade</taxon>
        <taxon>Candida</taxon>
    </lineage>
</organism>
<feature type="transmembrane region" description="Helical" evidence="7">
    <location>
        <begin position="200"/>
        <end position="224"/>
    </location>
</feature>
<dbReference type="PANTHER" id="PTHR16133:SF0">
    <property type="entry name" value="ZINC_IRON REGULATED TRANSPORTER-RELATED PROTEIN 102B, ISOFORM E"/>
    <property type="match status" value="1"/>
</dbReference>
<evidence type="ECO:0000256" key="3">
    <source>
        <dbReference type="ARBA" id="ARBA00022692"/>
    </source>
</evidence>
<evidence type="ECO:0000313" key="9">
    <source>
        <dbReference type="Proteomes" id="UP001204833"/>
    </source>
</evidence>
<dbReference type="EMBL" id="JAIHNG010000044">
    <property type="protein sequence ID" value="KAI5965445.1"/>
    <property type="molecule type" value="Genomic_DNA"/>
</dbReference>
<accession>A0AAD5G0A9</accession>
<evidence type="ECO:0000256" key="4">
    <source>
        <dbReference type="ARBA" id="ARBA00022989"/>
    </source>
</evidence>
<keyword evidence="3 7" id="KW-0812">Transmembrane</keyword>
<dbReference type="AlphaFoldDB" id="A0AAD5G0A9"/>
<feature type="transmembrane region" description="Helical" evidence="7">
    <location>
        <begin position="7"/>
        <end position="28"/>
    </location>
</feature>
<keyword evidence="6 7" id="KW-0472">Membrane</keyword>
<dbReference type="Pfam" id="PF02535">
    <property type="entry name" value="Zip"/>
    <property type="match status" value="1"/>
</dbReference>
<feature type="transmembrane region" description="Helical" evidence="7">
    <location>
        <begin position="70"/>
        <end position="91"/>
    </location>
</feature>
<dbReference type="GO" id="GO:0006829">
    <property type="term" value="P:zinc ion transport"/>
    <property type="evidence" value="ECO:0007669"/>
    <property type="project" value="InterPro"/>
</dbReference>
<feature type="transmembrane region" description="Helical" evidence="7">
    <location>
        <begin position="40"/>
        <end position="58"/>
    </location>
</feature>
<comment type="caution">
    <text evidence="8">The sequence shown here is derived from an EMBL/GenBank/DDBJ whole genome shotgun (WGS) entry which is preliminary data.</text>
</comment>
<comment type="subcellular location">
    <subcellularLocation>
        <location evidence="1">Endomembrane system</location>
        <topology evidence="1">Multi-pass membrane protein</topology>
    </subcellularLocation>
    <subcellularLocation>
        <location evidence="2">Golgi apparatus membrane</location>
    </subcellularLocation>
</comment>
<dbReference type="GO" id="GO:0046873">
    <property type="term" value="F:metal ion transmembrane transporter activity"/>
    <property type="evidence" value="ECO:0007669"/>
    <property type="project" value="InterPro"/>
</dbReference>
<feature type="transmembrane region" description="Helical" evidence="7">
    <location>
        <begin position="289"/>
        <end position="305"/>
    </location>
</feature>
<evidence type="ECO:0000256" key="5">
    <source>
        <dbReference type="ARBA" id="ARBA00023034"/>
    </source>
</evidence>
<dbReference type="InterPro" id="IPR003689">
    <property type="entry name" value="ZIP"/>
</dbReference>
<evidence type="ECO:0000256" key="2">
    <source>
        <dbReference type="ARBA" id="ARBA00004394"/>
    </source>
</evidence>
<keyword evidence="4 7" id="KW-1133">Transmembrane helix</keyword>
<evidence type="ECO:0000313" key="8">
    <source>
        <dbReference type="EMBL" id="KAI5965445.1"/>
    </source>
</evidence>
<name>A0AAD5G0A9_9ASCO</name>
<dbReference type="RefSeq" id="XP_051610709.1">
    <property type="nucleotide sequence ID" value="XM_051755208.1"/>
</dbReference>
<dbReference type="GO" id="GO:0000139">
    <property type="term" value="C:Golgi membrane"/>
    <property type="evidence" value="ECO:0007669"/>
    <property type="project" value="UniProtKB-SubCell"/>
</dbReference>
<gene>
    <name evidence="8" type="ORF">KGF57_000711</name>
</gene>
<evidence type="ECO:0000256" key="1">
    <source>
        <dbReference type="ARBA" id="ARBA00004127"/>
    </source>
</evidence>
<dbReference type="InterPro" id="IPR045891">
    <property type="entry name" value="ZIP9"/>
</dbReference>